<evidence type="ECO:0000313" key="3">
    <source>
        <dbReference type="EMBL" id="RDI76180.1"/>
    </source>
</evidence>
<dbReference type="InterPro" id="IPR002347">
    <property type="entry name" value="SDR_fam"/>
</dbReference>
<dbReference type="SUPFAM" id="SSF51735">
    <property type="entry name" value="NAD(P)-binding Rossmann-fold domains"/>
    <property type="match status" value="1"/>
</dbReference>
<accession>A0A7M2Z1K6</accession>
<evidence type="ECO:0000256" key="1">
    <source>
        <dbReference type="ARBA" id="ARBA00006484"/>
    </source>
</evidence>
<comment type="similarity">
    <text evidence="1">Belongs to the short-chain dehydrogenases/reductases (SDR) family.</text>
</comment>
<dbReference type="RefSeq" id="WP_114795017.1">
    <property type="nucleotide sequence ID" value="NZ_QQZY01000001.1"/>
</dbReference>
<dbReference type="PANTHER" id="PTHR43639">
    <property type="entry name" value="OXIDOREDUCTASE, SHORT-CHAIN DEHYDROGENASE/REDUCTASE FAMILY (AFU_ORTHOLOGUE AFUA_5G02870)"/>
    <property type="match status" value="1"/>
</dbReference>
<dbReference type="Proteomes" id="UP000254134">
    <property type="component" value="Unassembled WGS sequence"/>
</dbReference>
<reference evidence="3 4" key="1">
    <citation type="submission" date="2018-07" db="EMBL/GenBank/DDBJ databases">
        <title>High-quality-draft genome sequence of Gaiella occulta.</title>
        <authorList>
            <person name="Severino R."/>
            <person name="Froufe H.J.C."/>
            <person name="Rainey F.A."/>
            <person name="Barroso C."/>
            <person name="Albuquerque L."/>
            <person name="Lobo-Da-Cunha A."/>
            <person name="Da Costa M.S."/>
            <person name="Egas C."/>
        </authorList>
    </citation>
    <scope>NUCLEOTIDE SEQUENCE [LARGE SCALE GENOMIC DNA]</scope>
    <source>
        <strain evidence="3 4">F2-233</strain>
    </source>
</reference>
<dbReference type="Pfam" id="PF13561">
    <property type="entry name" value="adh_short_C2"/>
    <property type="match status" value="1"/>
</dbReference>
<gene>
    <name evidence="3" type="ORF">Gocc_0599</name>
</gene>
<dbReference type="OrthoDB" id="158573at2"/>
<dbReference type="AlphaFoldDB" id="A0A7M2Z1K6"/>
<dbReference type="PANTHER" id="PTHR43639:SF1">
    <property type="entry name" value="SHORT-CHAIN DEHYDROGENASE_REDUCTASE FAMILY PROTEIN"/>
    <property type="match status" value="1"/>
</dbReference>
<dbReference type="InterPro" id="IPR036291">
    <property type="entry name" value="NAD(P)-bd_dom_sf"/>
</dbReference>
<sequence length="219" mass="22054">MRALVSGGTGKLGAAIAARLRAEGWQVVAAGSAAGDLRSAAGARSLVEHALAELGGLDLLVNAAAGGFVPRPFESVSEAEFDDAFGATAKGSFFVTQAAAPHLRSSRGVVVMIEDVAAYQPWPSFAAHCAAKAAQAMLTRVLARALAPEVRVVGVAPGPVAVEHGQEERRARETVLGRVGAADDVAGAVVFLAGASFVTGASLVVDGGRLLQTTSVADA</sequence>
<organism evidence="3 4">
    <name type="scientific">Gaiella occulta</name>
    <dbReference type="NCBI Taxonomy" id="1002870"/>
    <lineage>
        <taxon>Bacteria</taxon>
        <taxon>Bacillati</taxon>
        <taxon>Actinomycetota</taxon>
        <taxon>Thermoleophilia</taxon>
        <taxon>Gaiellales</taxon>
        <taxon>Gaiellaceae</taxon>
        <taxon>Gaiella</taxon>
    </lineage>
</organism>
<name>A0A7M2Z1K6_9ACTN</name>
<keyword evidence="2" id="KW-0560">Oxidoreductase</keyword>
<dbReference type="GO" id="GO:0016491">
    <property type="term" value="F:oxidoreductase activity"/>
    <property type="evidence" value="ECO:0007669"/>
    <property type="project" value="UniProtKB-KW"/>
</dbReference>
<evidence type="ECO:0000256" key="2">
    <source>
        <dbReference type="ARBA" id="ARBA00023002"/>
    </source>
</evidence>
<comment type="caution">
    <text evidence="3">The sequence shown here is derived from an EMBL/GenBank/DDBJ whole genome shotgun (WGS) entry which is preliminary data.</text>
</comment>
<proteinExistence type="inferred from homology"/>
<protein>
    <submittedName>
        <fullName evidence="3">Dehydrogenases with different specificities (Related to short-chain alcohol dehydrogenases)</fullName>
    </submittedName>
</protein>
<dbReference type="PRINTS" id="PR00081">
    <property type="entry name" value="GDHRDH"/>
</dbReference>
<dbReference type="EMBL" id="QQZY01000001">
    <property type="protein sequence ID" value="RDI76180.1"/>
    <property type="molecule type" value="Genomic_DNA"/>
</dbReference>
<dbReference type="Gene3D" id="3.40.50.720">
    <property type="entry name" value="NAD(P)-binding Rossmann-like Domain"/>
    <property type="match status" value="1"/>
</dbReference>
<reference evidence="4" key="2">
    <citation type="journal article" date="2019" name="MicrobiologyOpen">
        <title>High-quality draft genome sequence of Gaiella occulta isolated from a 150 meter deep mineral water borehole and comparison with the genome sequences of other deep-branching lineages of the phylum Actinobacteria.</title>
        <authorList>
            <person name="Severino R."/>
            <person name="Froufe H.J.C."/>
            <person name="Barroso C."/>
            <person name="Albuquerque L."/>
            <person name="Lobo-da-Cunha A."/>
            <person name="da Costa M.S."/>
            <person name="Egas C."/>
        </authorList>
    </citation>
    <scope>NUCLEOTIDE SEQUENCE [LARGE SCALE GENOMIC DNA]</scope>
    <source>
        <strain evidence="4">F2-233</strain>
    </source>
</reference>
<keyword evidence="4" id="KW-1185">Reference proteome</keyword>
<evidence type="ECO:0000313" key="4">
    <source>
        <dbReference type="Proteomes" id="UP000254134"/>
    </source>
</evidence>